<dbReference type="Pfam" id="PF03413">
    <property type="entry name" value="PepSY"/>
    <property type="match status" value="1"/>
</dbReference>
<sequence>MGLRSKGLAFGLLSALAVFAAGARADDHRDHDVARQAVERGEIKPLAEILQMVRDKLPGEVAGVKIERKGGRLMYELRIVGAQGRLLEVYVDAATGAIGRTREK</sequence>
<keyword evidence="1" id="KW-0732">Signal</keyword>
<reference evidence="3" key="1">
    <citation type="submission" date="2021-06" db="EMBL/GenBank/DDBJ databases">
        <title>Bradyrhizobium sp. S2-20-1 Genome sequencing.</title>
        <authorList>
            <person name="Jin L."/>
        </authorList>
    </citation>
    <scope>NUCLEOTIDE SEQUENCE</scope>
    <source>
        <strain evidence="3">S2-20-1</strain>
    </source>
</reference>
<organism evidence="3 4">
    <name type="scientific">Bradyrhizobium sediminis</name>
    <dbReference type="NCBI Taxonomy" id="2840469"/>
    <lineage>
        <taxon>Bacteria</taxon>
        <taxon>Pseudomonadati</taxon>
        <taxon>Pseudomonadota</taxon>
        <taxon>Alphaproteobacteria</taxon>
        <taxon>Hyphomicrobiales</taxon>
        <taxon>Nitrobacteraceae</taxon>
        <taxon>Bradyrhizobium</taxon>
    </lineage>
</organism>
<dbReference type="Proteomes" id="UP000680839">
    <property type="component" value="Chromosome"/>
</dbReference>
<evidence type="ECO:0000256" key="1">
    <source>
        <dbReference type="SAM" id="SignalP"/>
    </source>
</evidence>
<accession>A0A975NJG3</accession>
<dbReference type="InterPro" id="IPR025711">
    <property type="entry name" value="PepSY"/>
</dbReference>
<feature type="chain" id="PRO_5036902649" evidence="1">
    <location>
        <begin position="21"/>
        <end position="104"/>
    </location>
</feature>
<name>A0A975NJG3_9BRAD</name>
<feature type="domain" description="PepSY" evidence="2">
    <location>
        <begin position="45"/>
        <end position="98"/>
    </location>
</feature>
<feature type="signal peptide" evidence="1">
    <location>
        <begin position="1"/>
        <end position="20"/>
    </location>
</feature>
<dbReference type="Gene3D" id="3.10.450.40">
    <property type="match status" value="1"/>
</dbReference>
<evidence type="ECO:0000313" key="4">
    <source>
        <dbReference type="Proteomes" id="UP000680839"/>
    </source>
</evidence>
<dbReference type="EMBL" id="CP076134">
    <property type="protein sequence ID" value="QWG15955.1"/>
    <property type="molecule type" value="Genomic_DNA"/>
</dbReference>
<evidence type="ECO:0000313" key="3">
    <source>
        <dbReference type="EMBL" id="QWG15955.1"/>
    </source>
</evidence>
<dbReference type="AlphaFoldDB" id="A0A975NJG3"/>
<gene>
    <name evidence="3" type="ORF">KMZ29_26290</name>
</gene>
<proteinExistence type="predicted"/>
<evidence type="ECO:0000259" key="2">
    <source>
        <dbReference type="Pfam" id="PF03413"/>
    </source>
</evidence>
<protein>
    <submittedName>
        <fullName evidence="3">PepSY domain-containing protein</fullName>
    </submittedName>
</protein>